<dbReference type="EMBL" id="SJPX01000001">
    <property type="protein sequence ID" value="TWU57097.1"/>
    <property type="molecule type" value="Genomic_DNA"/>
</dbReference>
<proteinExistence type="inferred from homology"/>
<evidence type="ECO:0000313" key="11">
    <source>
        <dbReference type="EMBL" id="TWU57097.1"/>
    </source>
</evidence>
<comment type="caution">
    <text evidence="11">The sequence shown here is derived from an EMBL/GenBank/DDBJ whole genome shotgun (WGS) entry which is preliminary data.</text>
</comment>
<keyword evidence="12" id="KW-1185">Reference proteome</keyword>
<dbReference type="RefSeq" id="WP_146532056.1">
    <property type="nucleotide sequence ID" value="NZ_SJPX01000001.1"/>
</dbReference>
<dbReference type="InterPro" id="IPR023753">
    <property type="entry name" value="FAD/NAD-binding_dom"/>
</dbReference>
<evidence type="ECO:0000256" key="5">
    <source>
        <dbReference type="ARBA" id="ARBA00022946"/>
    </source>
</evidence>
<dbReference type="PRINTS" id="PR00411">
    <property type="entry name" value="PNDRDTASEI"/>
</dbReference>
<evidence type="ECO:0000256" key="3">
    <source>
        <dbReference type="ARBA" id="ARBA00022630"/>
    </source>
</evidence>
<comment type="catalytic activity">
    <reaction evidence="8">
        <text>a quinone + NADH + H(+) = a quinol + NAD(+)</text>
        <dbReference type="Rhea" id="RHEA:46160"/>
        <dbReference type="ChEBI" id="CHEBI:15378"/>
        <dbReference type="ChEBI" id="CHEBI:24646"/>
        <dbReference type="ChEBI" id="CHEBI:57540"/>
        <dbReference type="ChEBI" id="CHEBI:57945"/>
        <dbReference type="ChEBI" id="CHEBI:132124"/>
        <dbReference type="EC" id="1.6.5.9"/>
    </reaction>
</comment>
<dbReference type="EC" id="1.6.5.9" evidence="2"/>
<gene>
    <name evidence="11" type="ORF">Poly59_00020</name>
</gene>
<feature type="domain" description="External alternative NADH-ubiquinone oxidoreductase-like C-terminal" evidence="10">
    <location>
        <begin position="353"/>
        <end position="412"/>
    </location>
</feature>
<dbReference type="PANTHER" id="PTHR43706:SF47">
    <property type="entry name" value="EXTERNAL NADH-UBIQUINONE OXIDOREDUCTASE 1, MITOCHONDRIAL-RELATED"/>
    <property type="match status" value="1"/>
</dbReference>
<reference evidence="11 12" key="1">
    <citation type="submission" date="2019-02" db="EMBL/GenBank/DDBJ databases">
        <title>Deep-cultivation of Planctomycetes and their phenomic and genomic characterization uncovers novel biology.</title>
        <authorList>
            <person name="Wiegand S."/>
            <person name="Jogler M."/>
            <person name="Boedeker C."/>
            <person name="Pinto D."/>
            <person name="Vollmers J."/>
            <person name="Rivas-Marin E."/>
            <person name="Kohn T."/>
            <person name="Peeters S.H."/>
            <person name="Heuer A."/>
            <person name="Rast P."/>
            <person name="Oberbeckmann S."/>
            <person name="Bunk B."/>
            <person name="Jeske O."/>
            <person name="Meyerdierks A."/>
            <person name="Storesund J.E."/>
            <person name="Kallscheuer N."/>
            <person name="Luecker S."/>
            <person name="Lage O.M."/>
            <person name="Pohl T."/>
            <person name="Merkel B.J."/>
            <person name="Hornburger P."/>
            <person name="Mueller R.-W."/>
            <person name="Bruemmer F."/>
            <person name="Labrenz M."/>
            <person name="Spormann A.M."/>
            <person name="Op Den Camp H."/>
            <person name="Overmann J."/>
            <person name="Amann R."/>
            <person name="Jetten M.S.M."/>
            <person name="Mascher T."/>
            <person name="Medema M.H."/>
            <person name="Devos D.P."/>
            <person name="Kaster A.-K."/>
            <person name="Ovreas L."/>
            <person name="Rohde M."/>
            <person name="Galperin M.Y."/>
            <person name="Jogler C."/>
        </authorList>
    </citation>
    <scope>NUCLEOTIDE SEQUENCE [LARGE SCALE GENOMIC DNA]</scope>
    <source>
        <strain evidence="11 12">Poly59</strain>
    </source>
</reference>
<evidence type="ECO:0000313" key="12">
    <source>
        <dbReference type="Proteomes" id="UP000317977"/>
    </source>
</evidence>
<keyword evidence="6 11" id="KW-0560">Oxidoreductase</keyword>
<keyword evidence="3" id="KW-0285">Flavoprotein</keyword>
<dbReference type="Gene3D" id="3.50.50.100">
    <property type="match status" value="1"/>
</dbReference>
<dbReference type="InterPro" id="IPR054585">
    <property type="entry name" value="NDH2-like_C"/>
</dbReference>
<evidence type="ECO:0000259" key="10">
    <source>
        <dbReference type="Pfam" id="PF22366"/>
    </source>
</evidence>
<evidence type="ECO:0000256" key="1">
    <source>
        <dbReference type="ARBA" id="ARBA00005272"/>
    </source>
</evidence>
<dbReference type="InterPro" id="IPR036188">
    <property type="entry name" value="FAD/NAD-bd_sf"/>
</dbReference>
<keyword evidence="5" id="KW-0809">Transit peptide</keyword>
<sequence length="423" mass="46911">MKNQTTRILVLGGGFAGAYCVKRLEKLVRGRDVEITLVNAHNYFAFTPMLVEAATSALEPRHVVVPLRGFMRSANFAMASVENIDLNSQLVTVQPEFGDRMMLSYDHLVVAMGSVTRMPSITGVQEFAFGLKTLADATTLRDRVIGMLEMANLAPDHEHRQSWLTFAVVGAGYTGVEAAGEFNAFLKEAIRNYRNVNETDIRVMLIQRSGRILDTLDDTMSEKASEILKRNGVDIRLNESIAEVRETSFTLESGAEIVSHTVIWSAGVAPPSLLKNCGLPINSHGYLECERDLRIQGHDNIWGIGDCASNPDADGKPYPPTAQHALREGRAAAENLSALLSGQPTQPFNYRNKGTMAPLGGRQAIANVFGLHLTGLPAWFLWRTVYLGIMPGFGRKIRVAMDWTTEIFFRRDDSQQNFHRTRK</sequence>
<keyword evidence="7" id="KW-0520">NAD</keyword>
<evidence type="ECO:0000256" key="8">
    <source>
        <dbReference type="ARBA" id="ARBA00047599"/>
    </source>
</evidence>
<evidence type="ECO:0000256" key="2">
    <source>
        <dbReference type="ARBA" id="ARBA00012637"/>
    </source>
</evidence>
<dbReference type="AlphaFoldDB" id="A0A5C6F9H2"/>
<dbReference type="OrthoDB" id="9781621at2"/>
<feature type="domain" description="FAD/NAD(P)-binding" evidence="9">
    <location>
        <begin position="7"/>
        <end position="329"/>
    </location>
</feature>
<evidence type="ECO:0000256" key="7">
    <source>
        <dbReference type="ARBA" id="ARBA00023027"/>
    </source>
</evidence>
<name>A0A5C6F9H2_9BACT</name>
<dbReference type="PRINTS" id="PR00368">
    <property type="entry name" value="FADPNR"/>
</dbReference>
<dbReference type="Pfam" id="PF22366">
    <property type="entry name" value="NDH2_C"/>
    <property type="match status" value="1"/>
</dbReference>
<accession>A0A5C6F9H2</accession>
<protein>
    <recommendedName>
        <fullName evidence="2">NADH:ubiquinone reductase (non-electrogenic)</fullName>
        <ecNumber evidence="2">1.6.5.9</ecNumber>
    </recommendedName>
</protein>
<organism evidence="11 12">
    <name type="scientific">Rubripirellula reticaptiva</name>
    <dbReference type="NCBI Taxonomy" id="2528013"/>
    <lineage>
        <taxon>Bacteria</taxon>
        <taxon>Pseudomonadati</taxon>
        <taxon>Planctomycetota</taxon>
        <taxon>Planctomycetia</taxon>
        <taxon>Pirellulales</taxon>
        <taxon>Pirellulaceae</taxon>
        <taxon>Rubripirellula</taxon>
    </lineage>
</organism>
<evidence type="ECO:0000259" key="9">
    <source>
        <dbReference type="Pfam" id="PF07992"/>
    </source>
</evidence>
<dbReference type="SUPFAM" id="SSF51905">
    <property type="entry name" value="FAD/NAD(P)-binding domain"/>
    <property type="match status" value="1"/>
</dbReference>
<dbReference type="PANTHER" id="PTHR43706">
    <property type="entry name" value="NADH DEHYDROGENASE"/>
    <property type="match status" value="1"/>
</dbReference>
<evidence type="ECO:0000256" key="4">
    <source>
        <dbReference type="ARBA" id="ARBA00022827"/>
    </source>
</evidence>
<dbReference type="Proteomes" id="UP000317977">
    <property type="component" value="Unassembled WGS sequence"/>
</dbReference>
<keyword evidence="4" id="KW-0274">FAD</keyword>
<evidence type="ECO:0000256" key="6">
    <source>
        <dbReference type="ARBA" id="ARBA00023002"/>
    </source>
</evidence>
<dbReference type="GO" id="GO:0050136">
    <property type="term" value="F:NADH dehydrogenase (quinone) (non-electrogenic) activity"/>
    <property type="evidence" value="ECO:0007669"/>
    <property type="project" value="UniProtKB-EC"/>
</dbReference>
<dbReference type="InterPro" id="IPR045024">
    <property type="entry name" value="NDH-2"/>
</dbReference>
<comment type="similarity">
    <text evidence="1">Belongs to the NADH dehydrogenase family.</text>
</comment>
<dbReference type="Pfam" id="PF07992">
    <property type="entry name" value="Pyr_redox_2"/>
    <property type="match status" value="1"/>
</dbReference>